<keyword evidence="2" id="KW-1185">Reference proteome</keyword>
<proteinExistence type="predicted"/>
<protein>
    <submittedName>
        <fullName evidence="1">Uncharacterized protein</fullName>
    </submittedName>
</protein>
<dbReference type="RefSeq" id="WP_344442374.1">
    <property type="nucleotide sequence ID" value="NZ_BAAALF010000050.1"/>
</dbReference>
<name>A0ABP4GVB4_9ACTN</name>
<evidence type="ECO:0000313" key="2">
    <source>
        <dbReference type="Proteomes" id="UP001500037"/>
    </source>
</evidence>
<accession>A0ABP4GVB4</accession>
<comment type="caution">
    <text evidence="1">The sequence shown here is derived from an EMBL/GenBank/DDBJ whole genome shotgun (WGS) entry which is preliminary data.</text>
</comment>
<evidence type="ECO:0000313" key="1">
    <source>
        <dbReference type="EMBL" id="GAA1239689.1"/>
    </source>
</evidence>
<dbReference type="EMBL" id="BAAALF010000050">
    <property type="protein sequence ID" value="GAA1239689.1"/>
    <property type="molecule type" value="Genomic_DNA"/>
</dbReference>
<gene>
    <name evidence="1" type="ORF">GCM10009665_33020</name>
</gene>
<organism evidence="1 2">
    <name type="scientific">Kitasatospora nipponensis</name>
    <dbReference type="NCBI Taxonomy" id="258049"/>
    <lineage>
        <taxon>Bacteria</taxon>
        <taxon>Bacillati</taxon>
        <taxon>Actinomycetota</taxon>
        <taxon>Actinomycetes</taxon>
        <taxon>Kitasatosporales</taxon>
        <taxon>Streptomycetaceae</taxon>
        <taxon>Kitasatospora</taxon>
    </lineage>
</organism>
<sequence>MSRMTLGVYRVTPTGRRIDLVPVREVRPANFWEINAALIWPQCVCARCGPAPTARRHQ</sequence>
<reference evidence="2" key="1">
    <citation type="journal article" date="2019" name="Int. J. Syst. Evol. Microbiol.">
        <title>The Global Catalogue of Microorganisms (GCM) 10K type strain sequencing project: providing services to taxonomists for standard genome sequencing and annotation.</title>
        <authorList>
            <consortium name="The Broad Institute Genomics Platform"/>
            <consortium name="The Broad Institute Genome Sequencing Center for Infectious Disease"/>
            <person name="Wu L."/>
            <person name="Ma J."/>
        </authorList>
    </citation>
    <scope>NUCLEOTIDE SEQUENCE [LARGE SCALE GENOMIC DNA]</scope>
    <source>
        <strain evidence="2">JCM 13004</strain>
    </source>
</reference>
<dbReference type="Proteomes" id="UP001500037">
    <property type="component" value="Unassembled WGS sequence"/>
</dbReference>